<evidence type="ECO:0000256" key="1">
    <source>
        <dbReference type="ARBA" id="ARBA00004245"/>
    </source>
</evidence>
<keyword evidence="4" id="KW-0493">Microtubule</keyword>
<evidence type="ECO:0000256" key="8">
    <source>
        <dbReference type="ARBA" id="ARBA00022840"/>
    </source>
</evidence>
<evidence type="ECO:0000256" key="6">
    <source>
        <dbReference type="ARBA" id="ARBA00022741"/>
    </source>
</evidence>
<dbReference type="Gene3D" id="3.30.200.20">
    <property type="entry name" value="Phosphorylase Kinase, domain 1"/>
    <property type="match status" value="1"/>
</dbReference>
<keyword evidence="11" id="KW-0206">Cytoskeleton</keyword>
<dbReference type="PROSITE" id="PS00107">
    <property type="entry name" value="PROTEIN_KINASE_ATP"/>
    <property type="match status" value="1"/>
</dbReference>
<evidence type="ECO:0000256" key="3">
    <source>
        <dbReference type="ARBA" id="ARBA00022490"/>
    </source>
</evidence>
<keyword evidence="7" id="KW-0802">TPR repeat</keyword>
<dbReference type="SMART" id="SM00220">
    <property type="entry name" value="S_TKc"/>
    <property type="match status" value="1"/>
</dbReference>
<dbReference type="PROSITE" id="PS00108">
    <property type="entry name" value="PROTEIN_KINASE_ST"/>
    <property type="match status" value="1"/>
</dbReference>
<keyword evidence="13" id="KW-0812">Transmembrane</keyword>
<evidence type="ECO:0000256" key="13">
    <source>
        <dbReference type="SAM" id="Phobius"/>
    </source>
</evidence>
<evidence type="ECO:0000256" key="11">
    <source>
        <dbReference type="ARBA" id="ARBA00023212"/>
    </source>
</evidence>
<dbReference type="InterPro" id="IPR002151">
    <property type="entry name" value="Kinesin_light"/>
</dbReference>
<keyword evidence="13" id="KW-1133">Transmembrane helix</keyword>
<reference evidence="15" key="1">
    <citation type="submission" date="2022-09" db="EMBL/GenBank/DDBJ databases">
        <title>Tahibacter sp. nov., isolated from a fresh water.</title>
        <authorList>
            <person name="Baek J.H."/>
            <person name="Lee J.K."/>
            <person name="Kim J.M."/>
            <person name="Jeon C.O."/>
        </authorList>
    </citation>
    <scope>NUCLEOTIDE SEQUENCE</scope>
    <source>
        <strain evidence="15">W38</strain>
    </source>
</reference>
<dbReference type="Pfam" id="PF13374">
    <property type="entry name" value="TPR_10"/>
    <property type="match status" value="2"/>
</dbReference>
<protein>
    <submittedName>
        <fullName evidence="15">Tetratricopeptide repeat protein</fullName>
    </submittedName>
</protein>
<dbReference type="Proteomes" id="UP001064632">
    <property type="component" value="Chromosome"/>
</dbReference>
<keyword evidence="8 12" id="KW-0067">ATP-binding</keyword>
<dbReference type="SUPFAM" id="SSF48452">
    <property type="entry name" value="TPR-like"/>
    <property type="match status" value="2"/>
</dbReference>
<dbReference type="Pfam" id="PF13424">
    <property type="entry name" value="TPR_12"/>
    <property type="match status" value="2"/>
</dbReference>
<evidence type="ECO:0000256" key="5">
    <source>
        <dbReference type="ARBA" id="ARBA00022737"/>
    </source>
</evidence>
<evidence type="ECO:0000313" key="15">
    <source>
        <dbReference type="EMBL" id="UXI66170.1"/>
    </source>
</evidence>
<dbReference type="EMBL" id="CP104694">
    <property type="protein sequence ID" value="UXI66170.1"/>
    <property type="molecule type" value="Genomic_DNA"/>
</dbReference>
<evidence type="ECO:0000256" key="10">
    <source>
        <dbReference type="ARBA" id="ARBA00023175"/>
    </source>
</evidence>
<comment type="similarity">
    <text evidence="2">Belongs to the kinesin light chain family.</text>
</comment>
<dbReference type="PANTHER" id="PTHR45783">
    <property type="entry name" value="KINESIN LIGHT CHAIN"/>
    <property type="match status" value="1"/>
</dbReference>
<dbReference type="InterPro" id="IPR019734">
    <property type="entry name" value="TPR_rpt"/>
</dbReference>
<dbReference type="InterPro" id="IPR011009">
    <property type="entry name" value="Kinase-like_dom_sf"/>
</dbReference>
<keyword evidence="9" id="KW-0175">Coiled coil</keyword>
<gene>
    <name evidence="15" type="ORF">N4264_15585</name>
</gene>
<dbReference type="CDD" id="cd14014">
    <property type="entry name" value="STKc_PknB_like"/>
    <property type="match status" value="1"/>
</dbReference>
<comment type="subcellular location">
    <subcellularLocation>
        <location evidence="1">Cytoplasm</location>
        <location evidence="1">Cytoskeleton</location>
    </subcellularLocation>
</comment>
<dbReference type="InterPro" id="IPR011990">
    <property type="entry name" value="TPR-like_helical_dom_sf"/>
</dbReference>
<proteinExistence type="inferred from homology"/>
<dbReference type="Pfam" id="PF00069">
    <property type="entry name" value="Pkinase"/>
    <property type="match status" value="1"/>
</dbReference>
<keyword evidence="6 12" id="KW-0547">Nucleotide-binding</keyword>
<keyword evidence="3" id="KW-0963">Cytoplasm</keyword>
<dbReference type="InterPro" id="IPR000719">
    <property type="entry name" value="Prot_kinase_dom"/>
</dbReference>
<accession>A0ABY6BAJ3</accession>
<dbReference type="InterPro" id="IPR017441">
    <property type="entry name" value="Protein_kinase_ATP_BS"/>
</dbReference>
<evidence type="ECO:0000256" key="4">
    <source>
        <dbReference type="ARBA" id="ARBA00022701"/>
    </source>
</evidence>
<sequence length="922" mass="101670">MTHDADRLQTLFDAVLDLPPEQRDAMLERECAGDTALLAELRELLAADALYRDTTAQFVADVFGTLITGGAVKAPLFGLRVGPWQLHEELGNGGMGTVYRAERVDGSVSQTVAIKFVRRELLDASTLKRFQLERQVMAALDHPHIARLLDAAQLPDGTPYYVMEYVDGLPITQYCDRERLDVRQRVELVRKVCSAVAEAHRGLIVHRDLKPGNILIAAGGVPKLLDFGIAKLLQAAPALPGADETATAQRYFSASYAAPEQISGKAVGVACDVYALGLLLYELLVGARPFDFNGMTAGQIERHILSVPPPQPSSAALRTPGNGVARARQLKGDLDGIIQRCLRKDPHERYASVEQLDADLRRYLEGRPVQARGGHAWYRVQKFVLRNKVSVATGTAAILALVLGLIGFAWQAHIAQARAAELEQVSRFQAHMLEQIDPANAGRLLTTDVTERLAAALTKAGVDEKERVARLAAFEAEWQMLNATDAALALIDGTILKPAVSAIDTTFKDQPLLDARLTEVLAARYMNLGLWEAGQHLQERAVALHERTLGAEHPLTLASKDALGEILRMRGKLDESERVLRPTLEQRQRVLGPDHLDTLESMDSLGRLLQQQGKQSEAEPLQRELLARRRRLQGPDDRATLTALHALTMTLYDQGKATEVEPMARELFEARRRVIGVDAPETLNSLSLLTANLLEQQRAVEAEPLLRDELERRLRVQGEMHPETIKTYNRMAILLGQLGRHAEAEPYYIEALDKARRVYGPAHPATLAFEMNLGTVYTNSGKFDAAEPLLVSAVEKRRAHFGERGADTMRATIRLGELRVKQGRHADAVALLAPIEDASRKAFSGAKLFNLSKLLIALGEAQTGLKDYAAAERNLRDAERTIESDPIEDPRMRAGCAEALRALYSAWPEADRPRGHDAKEIP</sequence>
<keyword evidence="5" id="KW-0677">Repeat</keyword>
<dbReference type="SMART" id="SM00028">
    <property type="entry name" value="TPR"/>
    <property type="match status" value="3"/>
</dbReference>
<feature type="binding site" evidence="12">
    <location>
        <position position="115"/>
    </location>
    <ligand>
        <name>ATP</name>
        <dbReference type="ChEBI" id="CHEBI:30616"/>
    </ligand>
</feature>
<keyword evidence="16" id="KW-1185">Reference proteome</keyword>
<evidence type="ECO:0000256" key="9">
    <source>
        <dbReference type="ARBA" id="ARBA00023054"/>
    </source>
</evidence>
<dbReference type="InterPro" id="IPR008271">
    <property type="entry name" value="Ser/Thr_kinase_AS"/>
</dbReference>
<feature type="domain" description="Protein kinase" evidence="14">
    <location>
        <begin position="84"/>
        <end position="364"/>
    </location>
</feature>
<evidence type="ECO:0000256" key="12">
    <source>
        <dbReference type="PROSITE-ProRule" id="PRU10141"/>
    </source>
</evidence>
<dbReference type="PROSITE" id="PS50011">
    <property type="entry name" value="PROTEIN_KINASE_DOM"/>
    <property type="match status" value="1"/>
</dbReference>
<organism evidence="15 16">
    <name type="scientific">Tahibacter amnicola</name>
    <dbReference type="NCBI Taxonomy" id="2976241"/>
    <lineage>
        <taxon>Bacteria</taxon>
        <taxon>Pseudomonadati</taxon>
        <taxon>Pseudomonadota</taxon>
        <taxon>Gammaproteobacteria</taxon>
        <taxon>Lysobacterales</taxon>
        <taxon>Rhodanobacteraceae</taxon>
        <taxon>Tahibacter</taxon>
    </lineage>
</organism>
<dbReference type="RefSeq" id="WP_261693154.1">
    <property type="nucleotide sequence ID" value="NZ_CP104694.1"/>
</dbReference>
<name>A0ABY6BAJ3_9GAMM</name>
<dbReference type="Gene3D" id="1.25.40.10">
    <property type="entry name" value="Tetratricopeptide repeat domain"/>
    <property type="match status" value="2"/>
</dbReference>
<evidence type="ECO:0000313" key="16">
    <source>
        <dbReference type="Proteomes" id="UP001064632"/>
    </source>
</evidence>
<keyword evidence="13" id="KW-0472">Membrane</keyword>
<evidence type="ECO:0000256" key="2">
    <source>
        <dbReference type="ARBA" id="ARBA00009622"/>
    </source>
</evidence>
<dbReference type="Gene3D" id="1.10.510.10">
    <property type="entry name" value="Transferase(Phosphotransferase) domain 1"/>
    <property type="match status" value="1"/>
</dbReference>
<dbReference type="SUPFAM" id="SSF56112">
    <property type="entry name" value="Protein kinase-like (PK-like)"/>
    <property type="match status" value="1"/>
</dbReference>
<keyword evidence="10" id="KW-0505">Motor protein</keyword>
<evidence type="ECO:0000256" key="7">
    <source>
        <dbReference type="ARBA" id="ARBA00022803"/>
    </source>
</evidence>
<dbReference type="PANTHER" id="PTHR45783:SF3">
    <property type="entry name" value="KINESIN LIGHT CHAIN"/>
    <property type="match status" value="1"/>
</dbReference>
<evidence type="ECO:0000259" key="14">
    <source>
        <dbReference type="PROSITE" id="PS50011"/>
    </source>
</evidence>
<feature type="transmembrane region" description="Helical" evidence="13">
    <location>
        <begin position="389"/>
        <end position="410"/>
    </location>
</feature>